<dbReference type="GO" id="GO:0005886">
    <property type="term" value="C:plasma membrane"/>
    <property type="evidence" value="ECO:0007669"/>
    <property type="project" value="TreeGrafter"/>
</dbReference>
<sequence length="150" mass="15528">MQTTIFFALLAMGAGACIALQASANGNFRRNIGDNPLFAAFLSICGTILTAVTAMLVLRPPVPSAAVLRETPWWNWIGGPLGALIVLAGATLTPRLGAALFIALVVGGQLLCSLLLDHFAIMGLSEQPITAGRVLGAALVVVGVLCIKYL</sequence>
<feature type="transmembrane region" description="Helical" evidence="1">
    <location>
        <begin position="36"/>
        <end position="58"/>
    </location>
</feature>
<accession>A0A6M5YV74</accession>
<feature type="transmembrane region" description="Helical" evidence="1">
    <location>
        <begin position="6"/>
        <end position="24"/>
    </location>
</feature>
<keyword evidence="1" id="KW-0472">Membrane</keyword>
<keyword evidence="1" id="KW-1133">Transmembrane helix</keyword>
<dbReference type="EMBL" id="CP053452">
    <property type="protein sequence ID" value="QJW97987.1"/>
    <property type="molecule type" value="Genomic_DNA"/>
</dbReference>
<keyword evidence="1" id="KW-0812">Transmembrane</keyword>
<dbReference type="KEGG" id="ftj:FTUN_5567"/>
<evidence type="ECO:0000256" key="1">
    <source>
        <dbReference type="SAM" id="Phobius"/>
    </source>
</evidence>
<dbReference type="PANTHER" id="PTHR34821">
    <property type="entry name" value="INNER MEMBRANE PROTEIN YDCZ"/>
    <property type="match status" value="1"/>
</dbReference>
<feature type="transmembrane region" description="Helical" evidence="1">
    <location>
        <begin position="99"/>
        <end position="116"/>
    </location>
</feature>
<proteinExistence type="predicted"/>
<dbReference type="AlphaFoldDB" id="A0A6M5YV74"/>
<reference evidence="3" key="1">
    <citation type="submission" date="2020-05" db="EMBL/GenBank/DDBJ databases">
        <title>Frigoriglobus tundricola gen. nov., sp. nov., a psychrotolerant cellulolytic planctomycete of the family Gemmataceae with two divergent copies of 16S rRNA gene.</title>
        <authorList>
            <person name="Kulichevskaya I.S."/>
            <person name="Ivanova A.A."/>
            <person name="Naumoff D.G."/>
            <person name="Beletsky A.V."/>
            <person name="Rijpstra W.I.C."/>
            <person name="Sinninghe Damste J.S."/>
            <person name="Mardanov A.V."/>
            <person name="Ravin N.V."/>
            <person name="Dedysh S.N."/>
        </authorList>
    </citation>
    <scope>NUCLEOTIDE SEQUENCE [LARGE SCALE GENOMIC DNA]</scope>
    <source>
        <strain evidence="3">PL17</strain>
    </source>
</reference>
<organism evidence="2 3">
    <name type="scientific">Frigoriglobus tundricola</name>
    <dbReference type="NCBI Taxonomy" id="2774151"/>
    <lineage>
        <taxon>Bacteria</taxon>
        <taxon>Pseudomonadati</taxon>
        <taxon>Planctomycetota</taxon>
        <taxon>Planctomycetia</taxon>
        <taxon>Gemmatales</taxon>
        <taxon>Gemmataceae</taxon>
        <taxon>Frigoriglobus</taxon>
    </lineage>
</organism>
<name>A0A6M5YV74_9BACT</name>
<dbReference type="RefSeq" id="WP_171473261.1">
    <property type="nucleotide sequence ID" value="NZ_CP053452.2"/>
</dbReference>
<dbReference type="Pfam" id="PF04657">
    <property type="entry name" value="DMT_YdcZ"/>
    <property type="match status" value="1"/>
</dbReference>
<gene>
    <name evidence="2" type="ORF">FTUN_5567</name>
</gene>
<dbReference type="InterPro" id="IPR006750">
    <property type="entry name" value="YdcZ"/>
</dbReference>
<evidence type="ECO:0000313" key="3">
    <source>
        <dbReference type="Proteomes" id="UP000503447"/>
    </source>
</evidence>
<keyword evidence="3" id="KW-1185">Reference proteome</keyword>
<protein>
    <submittedName>
        <fullName evidence="2">Integral membrane protein</fullName>
    </submittedName>
</protein>
<feature type="transmembrane region" description="Helical" evidence="1">
    <location>
        <begin position="73"/>
        <end position="92"/>
    </location>
</feature>
<dbReference type="PANTHER" id="PTHR34821:SF2">
    <property type="entry name" value="INNER MEMBRANE PROTEIN YDCZ"/>
    <property type="match status" value="1"/>
</dbReference>
<evidence type="ECO:0000313" key="2">
    <source>
        <dbReference type="EMBL" id="QJW97987.1"/>
    </source>
</evidence>
<dbReference type="Proteomes" id="UP000503447">
    <property type="component" value="Chromosome"/>
</dbReference>
<feature type="transmembrane region" description="Helical" evidence="1">
    <location>
        <begin position="128"/>
        <end position="147"/>
    </location>
</feature>